<dbReference type="PANTHER" id="PTHR31644:SF1">
    <property type="entry name" value="ZN(II)2CYS6 TRANSCRIPTION FACTOR (EUROFUNG)"/>
    <property type="match status" value="1"/>
</dbReference>
<gene>
    <name evidence="2" type="ORF">HMPREF1541_09654</name>
</gene>
<evidence type="ECO:0008006" key="4">
    <source>
        <dbReference type="Google" id="ProtNLM"/>
    </source>
</evidence>
<dbReference type="RefSeq" id="XP_008712549.1">
    <property type="nucleotide sequence ID" value="XM_008714327.1"/>
</dbReference>
<dbReference type="InterPro" id="IPR052780">
    <property type="entry name" value="AAA_Catabolism_Regulators"/>
</dbReference>
<dbReference type="HOGENOM" id="CLU_1209722_0_0_1"/>
<dbReference type="VEuPathDB" id="FungiDB:HMPREF1541_09654"/>
<dbReference type="Proteomes" id="UP000030752">
    <property type="component" value="Unassembled WGS sequence"/>
</dbReference>
<dbReference type="PANTHER" id="PTHR31644">
    <property type="entry name" value="TRANSCRIPTIONAL ACTIVATOR ARO80-RELATED"/>
    <property type="match status" value="1"/>
</dbReference>
<protein>
    <recommendedName>
        <fullName evidence="4">Transcription factor domain-containing protein</fullName>
    </recommendedName>
</protein>
<dbReference type="GO" id="GO:0000981">
    <property type="term" value="F:DNA-binding transcription factor activity, RNA polymerase II-specific"/>
    <property type="evidence" value="ECO:0007669"/>
    <property type="project" value="TreeGrafter"/>
</dbReference>
<evidence type="ECO:0000313" key="2">
    <source>
        <dbReference type="EMBL" id="ETN44779.1"/>
    </source>
</evidence>
<dbReference type="STRING" id="1220924.W2SA41"/>
<keyword evidence="1" id="KW-1133">Transmembrane helix</keyword>
<name>W2SA41_CYPE1</name>
<sequence>MGSVDARFIIEAMNAGADVLRLAIGRFQASGALAHLPLRFFLFFTHAGVFLLKAVVVVPLPASQKRAILHLIRGLISCMSRASMDPRHPAVRNSTALDGLLKRIYRDQEIQTPAITRPTSPGIGESAELNIRSELYTEPSKVHNNGFPAFLGTGESPFVPERPLQELAADMDAVFGPEQDCPDIHVPLNGEHNDNNSSTMPSSDVFASLFNYDDRDFWGGFTPVPFE</sequence>
<evidence type="ECO:0000256" key="1">
    <source>
        <dbReference type="SAM" id="Phobius"/>
    </source>
</evidence>
<dbReference type="EMBL" id="KB822713">
    <property type="protein sequence ID" value="ETN44779.1"/>
    <property type="molecule type" value="Genomic_DNA"/>
</dbReference>
<dbReference type="OrthoDB" id="2262349at2759"/>
<organism evidence="2 3">
    <name type="scientific">Cyphellophora europaea (strain CBS 101466)</name>
    <name type="common">Phialophora europaea</name>
    <dbReference type="NCBI Taxonomy" id="1220924"/>
    <lineage>
        <taxon>Eukaryota</taxon>
        <taxon>Fungi</taxon>
        <taxon>Dikarya</taxon>
        <taxon>Ascomycota</taxon>
        <taxon>Pezizomycotina</taxon>
        <taxon>Eurotiomycetes</taxon>
        <taxon>Chaetothyriomycetidae</taxon>
        <taxon>Chaetothyriales</taxon>
        <taxon>Cyphellophoraceae</taxon>
        <taxon>Cyphellophora</taxon>
    </lineage>
</organism>
<dbReference type="GeneID" id="19976993"/>
<dbReference type="AlphaFoldDB" id="W2SA41"/>
<keyword evidence="1" id="KW-0812">Transmembrane</keyword>
<evidence type="ECO:0000313" key="3">
    <source>
        <dbReference type="Proteomes" id="UP000030752"/>
    </source>
</evidence>
<reference evidence="2 3" key="1">
    <citation type="submission" date="2013-03" db="EMBL/GenBank/DDBJ databases">
        <title>The Genome Sequence of Phialophora europaea CBS 101466.</title>
        <authorList>
            <consortium name="The Broad Institute Genomics Platform"/>
            <person name="Cuomo C."/>
            <person name="de Hoog S."/>
            <person name="Gorbushina A."/>
            <person name="Walker B."/>
            <person name="Young S.K."/>
            <person name="Zeng Q."/>
            <person name="Gargeya S."/>
            <person name="Fitzgerald M."/>
            <person name="Haas B."/>
            <person name="Abouelleil A."/>
            <person name="Allen A.W."/>
            <person name="Alvarado L."/>
            <person name="Arachchi H.M."/>
            <person name="Berlin A.M."/>
            <person name="Chapman S.B."/>
            <person name="Gainer-Dewar J."/>
            <person name="Goldberg J."/>
            <person name="Griggs A."/>
            <person name="Gujja S."/>
            <person name="Hansen M."/>
            <person name="Howarth C."/>
            <person name="Imamovic A."/>
            <person name="Ireland A."/>
            <person name="Larimer J."/>
            <person name="McCowan C."/>
            <person name="Murphy C."/>
            <person name="Pearson M."/>
            <person name="Poon T.W."/>
            <person name="Priest M."/>
            <person name="Roberts A."/>
            <person name="Saif S."/>
            <person name="Shea T."/>
            <person name="Sisk P."/>
            <person name="Sykes S."/>
            <person name="Wortman J."/>
            <person name="Nusbaum C."/>
            <person name="Birren B."/>
        </authorList>
    </citation>
    <scope>NUCLEOTIDE SEQUENCE [LARGE SCALE GENOMIC DNA]</scope>
    <source>
        <strain evidence="2 3">CBS 101466</strain>
    </source>
</reference>
<dbReference type="eggNOG" id="ENOG502T76C">
    <property type="taxonomic scope" value="Eukaryota"/>
</dbReference>
<feature type="transmembrane region" description="Helical" evidence="1">
    <location>
        <begin position="40"/>
        <end position="60"/>
    </location>
</feature>
<dbReference type="InParanoid" id="W2SA41"/>
<keyword evidence="3" id="KW-1185">Reference proteome</keyword>
<keyword evidence="1" id="KW-0472">Membrane</keyword>
<dbReference type="GO" id="GO:0005634">
    <property type="term" value="C:nucleus"/>
    <property type="evidence" value="ECO:0007669"/>
    <property type="project" value="TreeGrafter"/>
</dbReference>
<accession>W2SA41</accession>
<proteinExistence type="predicted"/>